<evidence type="ECO:0000313" key="3">
    <source>
        <dbReference type="Proteomes" id="UP000284465"/>
    </source>
</evidence>
<protein>
    <submittedName>
        <fullName evidence="2">Uncharacterized protein</fullName>
    </submittedName>
</protein>
<organism evidence="2 3">
    <name type="scientific">Roseburia intestinalis</name>
    <dbReference type="NCBI Taxonomy" id="166486"/>
    <lineage>
        <taxon>Bacteria</taxon>
        <taxon>Bacillati</taxon>
        <taxon>Bacillota</taxon>
        <taxon>Clostridia</taxon>
        <taxon>Lachnospirales</taxon>
        <taxon>Lachnospiraceae</taxon>
        <taxon>Roseburia</taxon>
    </lineage>
</organism>
<evidence type="ECO:0000313" key="2">
    <source>
        <dbReference type="EMBL" id="RHA66314.1"/>
    </source>
</evidence>
<reference evidence="1 4" key="2">
    <citation type="submission" date="2019-10" db="EMBL/GenBank/DDBJ databases">
        <title>Roseburia spp. ameliorate alcoholic fatty liver via restoration of gut barrier function.</title>
        <authorList>
            <person name="Seo B."/>
            <person name="Ko G."/>
        </authorList>
    </citation>
    <scope>NUCLEOTIDE SEQUENCE [LARGE SCALE GENOMIC DNA]</scope>
    <source>
        <strain evidence="1 4">SNUG30017</strain>
    </source>
</reference>
<dbReference type="EMBL" id="WGGT01000029">
    <property type="protein sequence ID" value="MVQ47304.1"/>
    <property type="molecule type" value="Genomic_DNA"/>
</dbReference>
<evidence type="ECO:0000313" key="1">
    <source>
        <dbReference type="EMBL" id="MVQ47304.1"/>
    </source>
</evidence>
<dbReference type="AlphaFoldDB" id="A0A3R6DAK0"/>
<dbReference type="RefSeq" id="WP_118591859.1">
    <property type="nucleotide sequence ID" value="NZ_JADNLD010000050.1"/>
</dbReference>
<comment type="caution">
    <text evidence="2">The sequence shown here is derived from an EMBL/GenBank/DDBJ whole genome shotgun (WGS) entry which is preliminary data.</text>
</comment>
<dbReference type="EMBL" id="QSFP01000013">
    <property type="protein sequence ID" value="RHA66314.1"/>
    <property type="molecule type" value="Genomic_DNA"/>
</dbReference>
<reference evidence="2 3" key="1">
    <citation type="submission" date="2018-08" db="EMBL/GenBank/DDBJ databases">
        <title>A genome reference for cultivated species of the human gut microbiota.</title>
        <authorList>
            <person name="Zou Y."/>
            <person name="Xue W."/>
            <person name="Luo G."/>
        </authorList>
    </citation>
    <scope>NUCLEOTIDE SEQUENCE [LARGE SCALE GENOMIC DNA]</scope>
    <source>
        <strain evidence="2 3">AM43-11</strain>
    </source>
</reference>
<dbReference type="Proteomes" id="UP000284465">
    <property type="component" value="Unassembled WGS sequence"/>
</dbReference>
<evidence type="ECO:0000313" key="4">
    <source>
        <dbReference type="Proteomes" id="UP000479531"/>
    </source>
</evidence>
<sequence length="105" mass="12113">MATRAEIRKKLGIVTLEDPSVANKELSEKDALEYENFMKSLLDFNKEIDENIKSFCSRCKYYGTKEADKCDSLIHGCSYGVDCKYIGKAKGEDMSRYENRKIMDF</sequence>
<dbReference type="Proteomes" id="UP000479531">
    <property type="component" value="Unassembled WGS sequence"/>
</dbReference>
<gene>
    <name evidence="2" type="ORF">DW927_12315</name>
    <name evidence="1" type="ORF">GCK47_16830</name>
</gene>
<name>A0A3R6DAK0_9FIRM</name>
<proteinExistence type="predicted"/>
<accession>A0A3R6DAK0</accession>